<organism evidence="3 4">
    <name type="scientific">Paracraurococcus ruber</name>
    <dbReference type="NCBI Taxonomy" id="77675"/>
    <lineage>
        <taxon>Bacteria</taxon>
        <taxon>Pseudomonadati</taxon>
        <taxon>Pseudomonadota</taxon>
        <taxon>Alphaproteobacteria</taxon>
        <taxon>Acetobacterales</taxon>
        <taxon>Roseomonadaceae</taxon>
        <taxon>Paracraurococcus</taxon>
    </lineage>
</organism>
<reference evidence="3 4" key="1">
    <citation type="journal article" date="2020" name="Microorganisms">
        <title>Osmotic Adaptation and Compatible Solute Biosynthesis of Phototrophic Bacteria as Revealed from Genome Analyses.</title>
        <authorList>
            <person name="Imhoff J.F."/>
            <person name="Rahn T."/>
            <person name="Kunzel S."/>
            <person name="Keller A."/>
            <person name="Neulinger S.C."/>
        </authorList>
    </citation>
    <scope>NUCLEOTIDE SEQUENCE [LARGE SCALE GENOMIC DNA]</scope>
    <source>
        <strain evidence="3 4">DSM 15382</strain>
    </source>
</reference>
<keyword evidence="1" id="KW-0812">Transmembrane</keyword>
<sequence>MVKSLFAASVAIALALAAPAQAAPSVAGVFSSDSDFLGFLAGKGVSLATDELFVAQARGGVPGSSDYEIGLHIPPGFTSAAPLGTAGQLNWVSGTAVPFTLARNAAGVVTFTMAGYAASYAAPALHALGLRVGALLGTGTTAASAALTNLKFDGVTLSWNGNPLGLTATAPSPALAVVADLPDVFSLTGDVTLAWTGAFPTRSRLAVQIKGLEGYPAAVPTPAALGLLLTGLLGLAGVTMLRRGPAAQRP</sequence>
<feature type="chain" id="PRO_5046580468" description="VPLPA-CTERM protein sorting domain-containing protein" evidence="2">
    <location>
        <begin position="23"/>
        <end position="250"/>
    </location>
</feature>
<dbReference type="NCBIfam" id="NF041928">
    <property type="entry name" value="choice_anch_W"/>
    <property type="match status" value="1"/>
</dbReference>
<dbReference type="Proteomes" id="UP000697995">
    <property type="component" value="Unassembled WGS sequence"/>
</dbReference>
<keyword evidence="1" id="KW-0472">Membrane</keyword>
<dbReference type="RefSeq" id="WP_133217764.1">
    <property type="nucleotide sequence ID" value="NZ_NRSG01000147.1"/>
</dbReference>
<accession>A0ABS1D0V0</accession>
<evidence type="ECO:0000313" key="4">
    <source>
        <dbReference type="Proteomes" id="UP000697995"/>
    </source>
</evidence>
<keyword evidence="2" id="KW-0732">Signal</keyword>
<dbReference type="EMBL" id="NRSG01000147">
    <property type="protein sequence ID" value="MBK1660111.1"/>
    <property type="molecule type" value="Genomic_DNA"/>
</dbReference>
<feature type="signal peptide" evidence="2">
    <location>
        <begin position="1"/>
        <end position="22"/>
    </location>
</feature>
<protein>
    <recommendedName>
        <fullName evidence="5">VPLPA-CTERM protein sorting domain-containing protein</fullName>
    </recommendedName>
</protein>
<comment type="caution">
    <text evidence="3">The sequence shown here is derived from an EMBL/GenBank/DDBJ whole genome shotgun (WGS) entry which is preliminary data.</text>
</comment>
<evidence type="ECO:0000256" key="2">
    <source>
        <dbReference type="SAM" id="SignalP"/>
    </source>
</evidence>
<feature type="transmembrane region" description="Helical" evidence="1">
    <location>
        <begin position="223"/>
        <end position="241"/>
    </location>
</feature>
<evidence type="ECO:0000256" key="1">
    <source>
        <dbReference type="SAM" id="Phobius"/>
    </source>
</evidence>
<dbReference type="InterPro" id="IPR049671">
    <property type="entry name" value="Choice_anch_W"/>
</dbReference>
<name>A0ABS1D0V0_9PROT</name>
<evidence type="ECO:0008006" key="5">
    <source>
        <dbReference type="Google" id="ProtNLM"/>
    </source>
</evidence>
<proteinExistence type="predicted"/>
<keyword evidence="4" id="KW-1185">Reference proteome</keyword>
<gene>
    <name evidence="3" type="ORF">CKO45_17915</name>
</gene>
<evidence type="ECO:0000313" key="3">
    <source>
        <dbReference type="EMBL" id="MBK1660111.1"/>
    </source>
</evidence>
<keyword evidence="1" id="KW-1133">Transmembrane helix</keyword>